<evidence type="ECO:0000313" key="3">
    <source>
        <dbReference type="EMBL" id="MDG3008017.1"/>
    </source>
</evidence>
<accession>A0ABT6FKB3</accession>
<name>A0ABT6FKB3_9BACT</name>
<feature type="region of interest" description="Disordered" evidence="1">
    <location>
        <begin position="1"/>
        <end position="23"/>
    </location>
</feature>
<dbReference type="Proteomes" id="UP001216907">
    <property type="component" value="Unassembled WGS sequence"/>
</dbReference>
<gene>
    <name evidence="3" type="ORF">PZE19_29990</name>
</gene>
<protein>
    <submittedName>
        <fullName evidence="3">Uncharacterized protein</fullName>
    </submittedName>
</protein>
<dbReference type="EMBL" id="JARRAG010000002">
    <property type="protein sequence ID" value="MDG3008017.1"/>
    <property type="molecule type" value="Genomic_DNA"/>
</dbReference>
<keyword evidence="2" id="KW-0812">Transmembrane</keyword>
<evidence type="ECO:0000313" key="4">
    <source>
        <dbReference type="Proteomes" id="UP001216907"/>
    </source>
</evidence>
<organism evidence="3 4">
    <name type="scientific">Paludisphaera mucosa</name>
    <dbReference type="NCBI Taxonomy" id="3030827"/>
    <lineage>
        <taxon>Bacteria</taxon>
        <taxon>Pseudomonadati</taxon>
        <taxon>Planctomycetota</taxon>
        <taxon>Planctomycetia</taxon>
        <taxon>Isosphaerales</taxon>
        <taxon>Isosphaeraceae</taxon>
        <taxon>Paludisphaera</taxon>
    </lineage>
</organism>
<feature type="region of interest" description="Disordered" evidence="1">
    <location>
        <begin position="151"/>
        <end position="176"/>
    </location>
</feature>
<comment type="caution">
    <text evidence="3">The sequence shown here is derived from an EMBL/GenBank/DDBJ whole genome shotgun (WGS) entry which is preliminary data.</text>
</comment>
<evidence type="ECO:0000256" key="1">
    <source>
        <dbReference type="SAM" id="MobiDB-lite"/>
    </source>
</evidence>
<keyword evidence="2" id="KW-1133">Transmembrane helix</keyword>
<feature type="compositionally biased region" description="Basic and acidic residues" evidence="1">
    <location>
        <begin position="12"/>
        <end position="23"/>
    </location>
</feature>
<reference evidence="3 4" key="1">
    <citation type="submission" date="2023-03" db="EMBL/GenBank/DDBJ databases">
        <title>Paludisphaera mucosa sp. nov. a novel planctomycete from northern fen.</title>
        <authorList>
            <person name="Ivanova A."/>
        </authorList>
    </citation>
    <scope>NUCLEOTIDE SEQUENCE [LARGE SCALE GENOMIC DNA]</scope>
    <source>
        <strain evidence="3 4">Pla2</strain>
    </source>
</reference>
<keyword evidence="4" id="KW-1185">Reference proteome</keyword>
<proteinExistence type="predicted"/>
<dbReference type="RefSeq" id="WP_277864285.1">
    <property type="nucleotide sequence ID" value="NZ_JARRAG010000002.1"/>
</dbReference>
<evidence type="ECO:0000256" key="2">
    <source>
        <dbReference type="SAM" id="Phobius"/>
    </source>
</evidence>
<feature type="transmembrane region" description="Helical" evidence="2">
    <location>
        <begin position="45"/>
        <end position="65"/>
    </location>
</feature>
<keyword evidence="2" id="KW-0472">Membrane</keyword>
<sequence>MTPKWTDPDFEDGSKKADRWTDPDFEDGAKKFADVGAFSSRRWRLAFAMGVATMVLFFLLSWTTVRIRPPGPVGPTPPRSPILAAKRREPLKKYRIDSWTAPSPRSVAGALRAGPLPVVAPIPVKRPIPSAPRIRPATPVPFVPSRAISPRPMVSSSTPIPPATPAEPAMPLFPFP</sequence>